<gene>
    <name evidence="2" type="ORF">A3G90_04205</name>
</gene>
<organism evidence="2 3">
    <name type="scientific">Candidatus Kaiserbacteria bacterium RIFCSPLOWO2_12_FULL_45_26</name>
    <dbReference type="NCBI Taxonomy" id="1798525"/>
    <lineage>
        <taxon>Bacteria</taxon>
        <taxon>Candidatus Kaiseribacteriota</taxon>
    </lineage>
</organism>
<keyword evidence="1" id="KW-0812">Transmembrane</keyword>
<comment type="caution">
    <text evidence="2">The sequence shown here is derived from an EMBL/GenBank/DDBJ whole genome shotgun (WGS) entry which is preliminary data.</text>
</comment>
<dbReference type="AlphaFoldDB" id="A0A1F6FH93"/>
<sequence>MRVNKLQQGQSLIEIIFAISVFVIGVVTIGYLTIDSFTSMQRVTDSVQARLLAAEGIEALVSIRDAGFENIEVGTYGLLFDAGFWTLTPTADEKGKFTRTIDIQAVDEDVVEVTSLVTWNVFGGRERSVSYDTLLSNWTQTKGEAGDLEVSTENVALISFDTEVFGLFIQNESAEDLTITDLAISWNTGALLTRVAIEDVEVFNASTSAPVSSGTEIDITDYTIPAASGFHHINSITFDSSVAGSNLVVIFTLGDGSTRSVYISP</sequence>
<evidence type="ECO:0000313" key="2">
    <source>
        <dbReference type="EMBL" id="OGG85231.1"/>
    </source>
</evidence>
<protein>
    <submittedName>
        <fullName evidence="2">Uncharacterized protein</fullName>
    </submittedName>
</protein>
<dbReference type="Proteomes" id="UP000177325">
    <property type="component" value="Unassembled WGS sequence"/>
</dbReference>
<dbReference type="EMBL" id="MFMM01000001">
    <property type="protein sequence ID" value="OGG85231.1"/>
    <property type="molecule type" value="Genomic_DNA"/>
</dbReference>
<evidence type="ECO:0000313" key="3">
    <source>
        <dbReference type="Proteomes" id="UP000177325"/>
    </source>
</evidence>
<feature type="transmembrane region" description="Helical" evidence="1">
    <location>
        <begin position="12"/>
        <end position="34"/>
    </location>
</feature>
<name>A0A1F6FH93_9BACT</name>
<keyword evidence="1" id="KW-1133">Transmembrane helix</keyword>
<reference evidence="2 3" key="1">
    <citation type="journal article" date="2016" name="Nat. Commun.">
        <title>Thousands of microbial genomes shed light on interconnected biogeochemical processes in an aquifer system.</title>
        <authorList>
            <person name="Anantharaman K."/>
            <person name="Brown C.T."/>
            <person name="Hug L.A."/>
            <person name="Sharon I."/>
            <person name="Castelle C.J."/>
            <person name="Probst A.J."/>
            <person name="Thomas B.C."/>
            <person name="Singh A."/>
            <person name="Wilkins M.J."/>
            <person name="Karaoz U."/>
            <person name="Brodie E.L."/>
            <person name="Williams K.H."/>
            <person name="Hubbard S.S."/>
            <person name="Banfield J.F."/>
        </authorList>
    </citation>
    <scope>NUCLEOTIDE SEQUENCE [LARGE SCALE GENOMIC DNA]</scope>
</reference>
<accession>A0A1F6FH93</accession>
<proteinExistence type="predicted"/>
<evidence type="ECO:0000256" key="1">
    <source>
        <dbReference type="SAM" id="Phobius"/>
    </source>
</evidence>
<keyword evidence="1" id="KW-0472">Membrane</keyword>
<dbReference type="STRING" id="1798525.A3G90_04205"/>